<dbReference type="InterPro" id="IPR036397">
    <property type="entry name" value="RNaseH_sf"/>
</dbReference>
<dbReference type="PANTHER" id="PTHR37984">
    <property type="entry name" value="PROTEIN CBG26694"/>
    <property type="match status" value="1"/>
</dbReference>
<dbReference type="SUPFAM" id="SSF56672">
    <property type="entry name" value="DNA/RNA polymerases"/>
    <property type="match status" value="1"/>
</dbReference>
<proteinExistence type="predicted"/>
<dbReference type="FunFam" id="3.30.420.10:FF:000032">
    <property type="entry name" value="Retrovirus-related Pol polyprotein from transposon 297-like Protein"/>
    <property type="match status" value="1"/>
</dbReference>
<evidence type="ECO:0000259" key="2">
    <source>
        <dbReference type="PROSITE" id="PS50878"/>
    </source>
</evidence>
<keyword evidence="5" id="KW-1185">Reference proteome</keyword>
<dbReference type="InterPro" id="IPR012337">
    <property type="entry name" value="RNaseH-like_sf"/>
</dbReference>
<dbReference type="Gene3D" id="3.30.420.10">
    <property type="entry name" value="Ribonuclease H-like superfamily/Ribonuclease H"/>
    <property type="match status" value="1"/>
</dbReference>
<evidence type="ECO:0008006" key="6">
    <source>
        <dbReference type="Google" id="ProtNLM"/>
    </source>
</evidence>
<gene>
    <name evidence="4" type="ORF">V1264_006388</name>
</gene>
<dbReference type="Pfam" id="PF00078">
    <property type="entry name" value="RVT_1"/>
    <property type="match status" value="1"/>
</dbReference>
<dbReference type="InterPro" id="IPR041588">
    <property type="entry name" value="Integrase_H2C2"/>
</dbReference>
<dbReference type="Gene3D" id="3.30.70.270">
    <property type="match status" value="2"/>
</dbReference>
<dbReference type="Gene3D" id="3.10.20.370">
    <property type="match status" value="1"/>
</dbReference>
<evidence type="ECO:0000313" key="5">
    <source>
        <dbReference type="Proteomes" id="UP001374579"/>
    </source>
</evidence>
<dbReference type="InterPro" id="IPR043502">
    <property type="entry name" value="DNA/RNA_pol_sf"/>
</dbReference>
<dbReference type="CDD" id="cd09274">
    <property type="entry name" value="RNase_HI_RT_Ty3"/>
    <property type="match status" value="1"/>
</dbReference>
<evidence type="ECO:0000259" key="3">
    <source>
        <dbReference type="PROSITE" id="PS50994"/>
    </source>
</evidence>
<dbReference type="EMBL" id="JBAMIC010000018">
    <property type="protein sequence ID" value="KAK7094903.1"/>
    <property type="molecule type" value="Genomic_DNA"/>
</dbReference>
<feature type="domain" description="Reverse transcriptase" evidence="2">
    <location>
        <begin position="1"/>
        <end position="67"/>
    </location>
</feature>
<comment type="caution">
    <text evidence="4">The sequence shown here is derived from an EMBL/GenBank/DDBJ whole genome shotgun (WGS) entry which is preliminary data.</text>
</comment>
<sequence length="1028" mass="117313">METVFSDMNLVELIIFLDDILIHAQSLEELEERTVKVLERLRKFNLKLDPSKCIFGATEIRHLGYMISEGTIRPDPEKLAAVTSWPRPSTVKEVKSFLGFAGFYRRFIEDFASLAKPLNDLTIGYVPAKCKKKTGSKKPTLSLSSDISHLWGEKQQKAFQSIIQALTNSPVLGIADKRKPFTLHCDASGTGLGAVLYQEQDKQLKVIAYASRGLNKSEQNYPAHKREFLALKWAMSDKFSDYLLGSPVTVMTDNNPLCYILKNAKLDATSHRWLSSLSIFDFQLRYKKGTTHVDADALSRRPQEPPEEDLEYQKMMEETEFLRDKAKRFEEEAQATVELNRETVCAILTAKGVRRTATLCRQSVQHREQFQDDTEFQDSESEWYPAVEHLVKNPELISDDILGPPEEPTPRSERCWRKLQLEDKNLAIVIKHLEQRVKLDASKTEHCTPELKMLAKEQGKLEVKDGVLYRRVLEEDNIRWQLVVPSSHRAEAMRGVHEDLFHTHAEDAIRQARLRFFWPYMARDIETKIKKCSRCIRRGARQQKAPMNSIETSFPLELLSIDYLTIDVKGQKQNILVVMDHFTKFGTAICTKDQTAKTVAKALWNNFFMIYGFPKRILSDQGRDFESQLLKEVCDLAGIKKCRTTPYHPSGNPVERWNRTLIHMLRSLEDEQKVDWRKSLPAAVHAYNCCIHQSTSFSPYFLFFGRQPRLPIDLAFGIDLSKDKRTPRQYVRTLKEQLKKSYDLATANMTKSANRNKARYDSAAHAAELECGDRVLVRRLGPRIVSKVTDRWEKGVYIVVSKSSNVPVYTVQEETGSGPKRTLHRNLLLPIGMLGGDTMAVRPTPAPRRNIPKKNIPVIESDDEQEETDMEPFQVLIKLERDGLNVNAPAFVPSTRDDSEKAKSESEDSSSGEQADASSEETETEEETSGNEEETSGNEKETSGSEEEISETEGETSARSPPRRRSTRIRRPVERLNLCHRVGLERLVNCRLSEVVTQSLVTLQDIPMSDGMARDIEDALRTIIHLCS</sequence>
<dbReference type="GO" id="GO:0015074">
    <property type="term" value="P:DNA integration"/>
    <property type="evidence" value="ECO:0007669"/>
    <property type="project" value="InterPro"/>
</dbReference>
<feature type="compositionally biased region" description="Acidic residues" evidence="1">
    <location>
        <begin position="944"/>
        <end position="954"/>
    </location>
</feature>
<name>A0AAN9AX90_9CAEN</name>
<feature type="region of interest" description="Disordered" evidence="1">
    <location>
        <begin position="888"/>
        <end position="968"/>
    </location>
</feature>
<dbReference type="InterPro" id="IPR043128">
    <property type="entry name" value="Rev_trsase/Diguanyl_cyclase"/>
</dbReference>
<dbReference type="FunFam" id="3.30.70.270:FF:000020">
    <property type="entry name" value="Transposon Tf2-6 polyprotein-like Protein"/>
    <property type="match status" value="1"/>
</dbReference>
<dbReference type="Pfam" id="PF17919">
    <property type="entry name" value="RT_RNaseH_2"/>
    <property type="match status" value="1"/>
</dbReference>
<protein>
    <recommendedName>
        <fullName evidence="6">Integrase catalytic domain-containing protein</fullName>
    </recommendedName>
</protein>
<feature type="compositionally biased region" description="Acidic residues" evidence="1">
    <location>
        <begin position="918"/>
        <end position="936"/>
    </location>
</feature>
<dbReference type="Pfam" id="PF00665">
    <property type="entry name" value="rve"/>
    <property type="match status" value="1"/>
</dbReference>
<evidence type="ECO:0000313" key="4">
    <source>
        <dbReference type="EMBL" id="KAK7094903.1"/>
    </source>
</evidence>
<dbReference type="Pfam" id="PF17921">
    <property type="entry name" value="Integrase_H2C2"/>
    <property type="match status" value="1"/>
</dbReference>
<dbReference type="InterPro" id="IPR000477">
    <property type="entry name" value="RT_dom"/>
</dbReference>
<dbReference type="PANTHER" id="PTHR37984:SF15">
    <property type="entry name" value="INTEGRASE CATALYTIC DOMAIN-CONTAINING PROTEIN"/>
    <property type="match status" value="1"/>
</dbReference>
<feature type="compositionally biased region" description="Basic and acidic residues" evidence="1">
    <location>
        <begin position="895"/>
        <end position="906"/>
    </location>
</feature>
<feature type="domain" description="Integrase catalytic" evidence="3">
    <location>
        <begin position="551"/>
        <end position="707"/>
    </location>
</feature>
<organism evidence="4 5">
    <name type="scientific">Littorina saxatilis</name>
    <dbReference type="NCBI Taxonomy" id="31220"/>
    <lineage>
        <taxon>Eukaryota</taxon>
        <taxon>Metazoa</taxon>
        <taxon>Spiralia</taxon>
        <taxon>Lophotrochozoa</taxon>
        <taxon>Mollusca</taxon>
        <taxon>Gastropoda</taxon>
        <taxon>Caenogastropoda</taxon>
        <taxon>Littorinimorpha</taxon>
        <taxon>Littorinoidea</taxon>
        <taxon>Littorinidae</taxon>
        <taxon>Littorina</taxon>
    </lineage>
</organism>
<dbReference type="InterPro" id="IPR001584">
    <property type="entry name" value="Integrase_cat-core"/>
</dbReference>
<dbReference type="FunFam" id="1.10.340.70:FF:000001">
    <property type="entry name" value="Retrovirus-related Pol polyprotein from transposon gypsy-like Protein"/>
    <property type="match status" value="1"/>
</dbReference>
<dbReference type="Proteomes" id="UP001374579">
    <property type="component" value="Unassembled WGS sequence"/>
</dbReference>
<dbReference type="InterPro" id="IPR041577">
    <property type="entry name" value="RT_RNaseH_2"/>
</dbReference>
<reference evidence="4 5" key="1">
    <citation type="submission" date="2024-02" db="EMBL/GenBank/DDBJ databases">
        <title>Chromosome-scale genome assembly of the rough periwinkle Littorina saxatilis.</title>
        <authorList>
            <person name="De Jode A."/>
            <person name="Faria R."/>
            <person name="Formenti G."/>
            <person name="Sims Y."/>
            <person name="Smith T.P."/>
            <person name="Tracey A."/>
            <person name="Wood J.M.D."/>
            <person name="Zagrodzka Z.B."/>
            <person name="Johannesson K."/>
            <person name="Butlin R.K."/>
            <person name="Leder E.H."/>
        </authorList>
    </citation>
    <scope>NUCLEOTIDE SEQUENCE [LARGE SCALE GENOMIC DNA]</scope>
    <source>
        <strain evidence="4">Snail1</strain>
        <tissue evidence="4">Muscle</tissue>
    </source>
</reference>
<dbReference type="FunFam" id="3.10.20.370:FF:000001">
    <property type="entry name" value="Retrovirus-related Pol polyprotein from transposon 17.6-like protein"/>
    <property type="match status" value="1"/>
</dbReference>
<dbReference type="GO" id="GO:0003676">
    <property type="term" value="F:nucleic acid binding"/>
    <property type="evidence" value="ECO:0007669"/>
    <property type="project" value="InterPro"/>
</dbReference>
<dbReference type="InterPro" id="IPR050951">
    <property type="entry name" value="Retrovirus_Pol_polyprotein"/>
</dbReference>
<dbReference type="AlphaFoldDB" id="A0AAN9AX90"/>
<dbReference type="Gene3D" id="1.10.340.70">
    <property type="match status" value="1"/>
</dbReference>
<dbReference type="PROSITE" id="PS50994">
    <property type="entry name" value="INTEGRASE"/>
    <property type="match status" value="1"/>
</dbReference>
<evidence type="ECO:0000256" key="1">
    <source>
        <dbReference type="SAM" id="MobiDB-lite"/>
    </source>
</evidence>
<dbReference type="PROSITE" id="PS50878">
    <property type="entry name" value="RT_POL"/>
    <property type="match status" value="1"/>
</dbReference>
<dbReference type="SUPFAM" id="SSF53098">
    <property type="entry name" value="Ribonuclease H-like"/>
    <property type="match status" value="1"/>
</dbReference>
<accession>A0AAN9AX90</accession>